<feature type="transmembrane region" description="Helical" evidence="6">
    <location>
        <begin position="362"/>
        <end position="381"/>
    </location>
</feature>
<sequence>MAADEDTPSSSQPTLARTLGLGALTVYGVGDMLGAGIYGLMGRAAGLMGNAVWLAFVMAMIVALLTGLSYANIGSRYPRAAGAPYVVHRAFRAPFISFLIGLGVAASGLTSMATGSRVIAGYVQSLGVGLPTGVLAVGFLVLLSLVVFRGMRESTWMNMLCTGVELSGLLIVIGVGVGSWGSVDYFEVPPSETGGLEAGITLGLLLQGAVLTFFSFIGFEDILNVAEEVKRPRTTLPLGLLLALLIATTLYVLVAISAVSVLPYRELGQSKAALVDVVRKAAPSFPPILFTAISIFAVANTALLNFVMGSRLLYGMSRQGLLPALLGRVHSGRRTPHVAIFVLLGIVLILSLLGDIRQLADATSLLLLVAFVVVNGALIVLKLRPGEPRGSFEVPVVVPVLGALVCLVMIVGRVLGAEADARAPLIAGGIIAGISVLYVLRRPKHVVVEEGPEHP</sequence>
<feature type="transmembrane region" description="Helical" evidence="6">
    <location>
        <begin position="93"/>
        <end position="114"/>
    </location>
</feature>
<keyword evidence="2" id="KW-1003">Cell membrane</keyword>
<protein>
    <submittedName>
        <fullName evidence="7">Amino acid permease</fullName>
    </submittedName>
</protein>
<name>A0ABY9WPI5_9BACT</name>
<evidence type="ECO:0000256" key="5">
    <source>
        <dbReference type="ARBA" id="ARBA00023136"/>
    </source>
</evidence>
<feature type="transmembrane region" description="Helical" evidence="6">
    <location>
        <begin position="21"/>
        <end position="41"/>
    </location>
</feature>
<proteinExistence type="predicted"/>
<keyword evidence="5 6" id="KW-0472">Membrane</keyword>
<evidence type="ECO:0000256" key="4">
    <source>
        <dbReference type="ARBA" id="ARBA00022989"/>
    </source>
</evidence>
<feature type="transmembrane region" description="Helical" evidence="6">
    <location>
        <begin position="338"/>
        <end position="356"/>
    </location>
</feature>
<keyword evidence="4 6" id="KW-1133">Transmembrane helix</keyword>
<feature type="transmembrane region" description="Helical" evidence="6">
    <location>
        <begin position="53"/>
        <end position="73"/>
    </location>
</feature>
<gene>
    <name evidence="7" type="ORF">F0U60_16460</name>
</gene>
<evidence type="ECO:0000313" key="7">
    <source>
        <dbReference type="EMBL" id="WNG45513.1"/>
    </source>
</evidence>
<evidence type="ECO:0000313" key="8">
    <source>
        <dbReference type="Proteomes" id="UP001611383"/>
    </source>
</evidence>
<feature type="transmembrane region" description="Helical" evidence="6">
    <location>
        <begin position="200"/>
        <end position="219"/>
    </location>
</feature>
<feature type="transmembrane region" description="Helical" evidence="6">
    <location>
        <begin position="284"/>
        <end position="308"/>
    </location>
</feature>
<dbReference type="InterPro" id="IPR002293">
    <property type="entry name" value="AA/rel_permease1"/>
</dbReference>
<dbReference type="InterPro" id="IPR050367">
    <property type="entry name" value="APC_superfamily"/>
</dbReference>
<dbReference type="PANTHER" id="PTHR42770">
    <property type="entry name" value="AMINO ACID TRANSPORTER-RELATED"/>
    <property type="match status" value="1"/>
</dbReference>
<dbReference type="PIRSF" id="PIRSF006060">
    <property type="entry name" value="AA_transporter"/>
    <property type="match status" value="1"/>
</dbReference>
<dbReference type="Pfam" id="PF13520">
    <property type="entry name" value="AA_permease_2"/>
    <property type="match status" value="1"/>
</dbReference>
<keyword evidence="8" id="KW-1185">Reference proteome</keyword>
<dbReference type="EMBL" id="CP043494">
    <property type="protein sequence ID" value="WNG45513.1"/>
    <property type="molecule type" value="Genomic_DNA"/>
</dbReference>
<dbReference type="Proteomes" id="UP001611383">
    <property type="component" value="Chromosome"/>
</dbReference>
<evidence type="ECO:0000256" key="1">
    <source>
        <dbReference type="ARBA" id="ARBA00004651"/>
    </source>
</evidence>
<feature type="transmembrane region" description="Helical" evidence="6">
    <location>
        <begin position="393"/>
        <end position="415"/>
    </location>
</feature>
<feature type="transmembrane region" description="Helical" evidence="6">
    <location>
        <begin position="126"/>
        <end position="148"/>
    </location>
</feature>
<feature type="transmembrane region" description="Helical" evidence="6">
    <location>
        <begin position="240"/>
        <end position="264"/>
    </location>
</feature>
<evidence type="ECO:0000256" key="6">
    <source>
        <dbReference type="SAM" id="Phobius"/>
    </source>
</evidence>
<dbReference type="RefSeq" id="WP_395820485.1">
    <property type="nucleotide sequence ID" value="NZ_CP043494.1"/>
</dbReference>
<feature type="transmembrane region" description="Helical" evidence="6">
    <location>
        <begin position="421"/>
        <end position="440"/>
    </location>
</feature>
<dbReference type="Gene3D" id="1.20.1740.10">
    <property type="entry name" value="Amino acid/polyamine transporter I"/>
    <property type="match status" value="1"/>
</dbReference>
<keyword evidence="3 6" id="KW-0812">Transmembrane</keyword>
<organism evidence="7 8">
    <name type="scientific">Archangium minus</name>
    <dbReference type="NCBI Taxonomy" id="83450"/>
    <lineage>
        <taxon>Bacteria</taxon>
        <taxon>Pseudomonadati</taxon>
        <taxon>Myxococcota</taxon>
        <taxon>Myxococcia</taxon>
        <taxon>Myxococcales</taxon>
        <taxon>Cystobacterineae</taxon>
        <taxon>Archangiaceae</taxon>
        <taxon>Archangium</taxon>
    </lineage>
</organism>
<comment type="subcellular location">
    <subcellularLocation>
        <location evidence="1">Cell membrane</location>
        <topology evidence="1">Multi-pass membrane protein</topology>
    </subcellularLocation>
</comment>
<evidence type="ECO:0000256" key="3">
    <source>
        <dbReference type="ARBA" id="ARBA00022692"/>
    </source>
</evidence>
<accession>A0ABY9WPI5</accession>
<reference evidence="7 8" key="1">
    <citation type="submission" date="2019-08" db="EMBL/GenBank/DDBJ databases">
        <title>Archangium and Cystobacter genomes.</title>
        <authorList>
            <person name="Chen I.-C.K."/>
            <person name="Wielgoss S."/>
        </authorList>
    </citation>
    <scope>NUCLEOTIDE SEQUENCE [LARGE SCALE GENOMIC DNA]</scope>
    <source>
        <strain evidence="7 8">Cbm 6</strain>
    </source>
</reference>
<dbReference type="PANTHER" id="PTHR42770:SF11">
    <property type="entry name" value="INNER MEMBRANE TRANSPORT PROTEIN YBAT"/>
    <property type="match status" value="1"/>
</dbReference>
<evidence type="ECO:0000256" key="2">
    <source>
        <dbReference type="ARBA" id="ARBA00022475"/>
    </source>
</evidence>
<feature type="transmembrane region" description="Helical" evidence="6">
    <location>
        <begin position="160"/>
        <end position="180"/>
    </location>
</feature>